<feature type="transmembrane region" description="Helical" evidence="1">
    <location>
        <begin position="114"/>
        <end position="139"/>
    </location>
</feature>
<gene>
    <name evidence="3" type="ORF">SDC9_106904</name>
</gene>
<feature type="domain" description="Heparan-alpha-glucosaminide N-acetyltransferase catalytic" evidence="2">
    <location>
        <begin position="6"/>
        <end position="214"/>
    </location>
</feature>
<accession>A0A645B3S4</accession>
<dbReference type="EMBL" id="VSSQ01017605">
    <property type="protein sequence ID" value="MPM60057.1"/>
    <property type="molecule type" value="Genomic_DNA"/>
</dbReference>
<feature type="transmembrane region" description="Helical" evidence="1">
    <location>
        <begin position="327"/>
        <end position="345"/>
    </location>
</feature>
<organism evidence="3">
    <name type="scientific">bioreactor metagenome</name>
    <dbReference type="NCBI Taxonomy" id="1076179"/>
    <lineage>
        <taxon>unclassified sequences</taxon>
        <taxon>metagenomes</taxon>
        <taxon>ecological metagenomes</taxon>
    </lineage>
</organism>
<protein>
    <recommendedName>
        <fullName evidence="2">Heparan-alpha-glucosaminide N-acetyltransferase catalytic domain-containing protein</fullName>
    </recommendedName>
</protein>
<feature type="transmembrane region" description="Helical" evidence="1">
    <location>
        <begin position="215"/>
        <end position="235"/>
    </location>
</feature>
<comment type="caution">
    <text evidence="3">The sequence shown here is derived from an EMBL/GenBank/DDBJ whole genome shotgun (WGS) entry which is preliminary data.</text>
</comment>
<feature type="transmembrane region" description="Helical" evidence="1">
    <location>
        <begin position="298"/>
        <end position="315"/>
    </location>
</feature>
<dbReference type="Pfam" id="PF07786">
    <property type="entry name" value="HGSNAT_cat"/>
    <property type="match status" value="1"/>
</dbReference>
<evidence type="ECO:0000259" key="2">
    <source>
        <dbReference type="Pfam" id="PF07786"/>
    </source>
</evidence>
<keyword evidence="1" id="KW-1133">Transmembrane helix</keyword>
<feature type="transmembrane region" description="Helical" evidence="1">
    <location>
        <begin position="40"/>
        <end position="65"/>
    </location>
</feature>
<keyword evidence="1" id="KW-0472">Membrane</keyword>
<proteinExistence type="predicted"/>
<sequence length="356" mass="40516">MKKYIESIDLLRGICLILMVFINFFDEIAEVALLESKQGYYIDFCVTSLVPNVFMTLMGFLLILSNGYKAKNVIEKAIKILFIGFAVNLIRVPLPQLIGNHLGITEYGDLLGNAVYHLTMIDIYSFAGYALLTIVPLTFFKLPYHIYFAFSGLAMLAASFGEEILDWLPLGLEFVFGYLFIGEEKNVYFPLFPWLAYIFLGIGLGLFYLQYGKKLLYKVLAVLGPVLLGIGYTIFKANYDFNKGFSMLHDFYQHDYTVGIYLLGMAMLLIFLAEVFLPKLPQWLKNHLAFTSRNIMKFYFFSWVYTGWFVTLRGYNSDFNIEECIVGAGVIYLLSYISSICLVKLGSYGSGEAKKG</sequence>
<reference evidence="3" key="1">
    <citation type="submission" date="2019-08" db="EMBL/GenBank/DDBJ databases">
        <authorList>
            <person name="Kucharzyk K."/>
            <person name="Murdoch R.W."/>
            <person name="Higgins S."/>
            <person name="Loffler F."/>
        </authorList>
    </citation>
    <scope>NUCLEOTIDE SEQUENCE</scope>
</reference>
<keyword evidence="1" id="KW-0812">Transmembrane</keyword>
<feature type="transmembrane region" description="Helical" evidence="1">
    <location>
        <begin position="255"/>
        <end position="277"/>
    </location>
</feature>
<feature type="transmembrane region" description="Helical" evidence="1">
    <location>
        <begin position="7"/>
        <end position="25"/>
    </location>
</feature>
<feature type="transmembrane region" description="Helical" evidence="1">
    <location>
        <begin position="188"/>
        <end position="208"/>
    </location>
</feature>
<dbReference type="AlphaFoldDB" id="A0A645B3S4"/>
<feature type="transmembrane region" description="Helical" evidence="1">
    <location>
        <begin position="77"/>
        <end position="94"/>
    </location>
</feature>
<evidence type="ECO:0000256" key="1">
    <source>
        <dbReference type="SAM" id="Phobius"/>
    </source>
</evidence>
<evidence type="ECO:0000313" key="3">
    <source>
        <dbReference type="EMBL" id="MPM60057.1"/>
    </source>
</evidence>
<feature type="transmembrane region" description="Helical" evidence="1">
    <location>
        <begin position="146"/>
        <end position="168"/>
    </location>
</feature>
<name>A0A645B3S4_9ZZZZ</name>
<dbReference type="InterPro" id="IPR012429">
    <property type="entry name" value="HGSNAT_cat"/>
</dbReference>